<organism evidence="1 2">
    <name type="scientific">Limnoraphis robusta CS-951</name>
    <dbReference type="NCBI Taxonomy" id="1637645"/>
    <lineage>
        <taxon>Bacteria</taxon>
        <taxon>Bacillati</taxon>
        <taxon>Cyanobacteriota</taxon>
        <taxon>Cyanophyceae</taxon>
        <taxon>Oscillatoriophycideae</taxon>
        <taxon>Oscillatoriales</taxon>
        <taxon>Sirenicapillariaceae</taxon>
        <taxon>Limnoraphis</taxon>
    </lineage>
</organism>
<reference evidence="1 2" key="1">
    <citation type="submission" date="2015-06" db="EMBL/GenBank/DDBJ databases">
        <title>Draft genome assembly of filamentous brackish cyanobacterium Limnoraphis robusta strain CS-951.</title>
        <authorList>
            <person name="Willis A."/>
            <person name="Parks M."/>
            <person name="Burford M.A."/>
        </authorList>
    </citation>
    <scope>NUCLEOTIDE SEQUENCE [LARGE SCALE GENOMIC DNA]</scope>
    <source>
        <strain evidence="1 2">CS-951</strain>
    </source>
</reference>
<proteinExistence type="predicted"/>
<name>A0A0J9EXL6_9CYAN</name>
<sequence>MVINHTKNPVAERQRTLKTEVMGFRAGKLVRVKASSNKYRETKILGFPLYGRAYRNRLLKWSKTPPERLISAVMGKPN</sequence>
<dbReference type="Proteomes" id="UP000033607">
    <property type="component" value="Unassembled WGS sequence"/>
</dbReference>
<evidence type="ECO:0000313" key="2">
    <source>
        <dbReference type="Proteomes" id="UP000033607"/>
    </source>
</evidence>
<dbReference type="EMBL" id="LATL02000353">
    <property type="protein sequence ID" value="KMW69890.1"/>
    <property type="molecule type" value="Genomic_DNA"/>
</dbReference>
<evidence type="ECO:0000313" key="1">
    <source>
        <dbReference type="EMBL" id="KMW69890.1"/>
    </source>
</evidence>
<protein>
    <submittedName>
        <fullName evidence="1">Uncharacterized protein</fullName>
    </submittedName>
</protein>
<gene>
    <name evidence="1" type="ORF">WN50_39695</name>
</gene>
<dbReference type="AlphaFoldDB" id="A0A0J9EXL6"/>
<comment type="caution">
    <text evidence="1">The sequence shown here is derived from an EMBL/GenBank/DDBJ whole genome shotgun (WGS) entry which is preliminary data.</text>
</comment>
<accession>A0A0J9EXL6</accession>